<feature type="domain" description="NTP pyrophosphohydrolase MazG-like" evidence="1">
    <location>
        <begin position="34"/>
        <end position="92"/>
    </location>
</feature>
<dbReference type="CDD" id="cd11541">
    <property type="entry name" value="NTP-PPase_u4"/>
    <property type="match status" value="1"/>
</dbReference>
<organism evidence="3 4">
    <name type="scientific">Bradyrhizobium lablabi</name>
    <dbReference type="NCBI Taxonomy" id="722472"/>
    <lineage>
        <taxon>Bacteria</taxon>
        <taxon>Pseudomonadati</taxon>
        <taxon>Pseudomonadota</taxon>
        <taxon>Alphaproteobacteria</taxon>
        <taxon>Hyphomicrobiales</taxon>
        <taxon>Nitrobacteraceae</taxon>
        <taxon>Bradyrhizobium</taxon>
    </lineage>
</organism>
<dbReference type="InterPro" id="IPR041407">
    <property type="entry name" value="MazG_C"/>
</dbReference>
<dbReference type="InterPro" id="IPR011379">
    <property type="entry name" value="MazG-related_GP37"/>
</dbReference>
<evidence type="ECO:0000313" key="4">
    <source>
        <dbReference type="Proteomes" id="UP000189935"/>
    </source>
</evidence>
<dbReference type="Gene3D" id="1.10.287.1080">
    <property type="entry name" value="MazG-like"/>
    <property type="match status" value="1"/>
</dbReference>
<accession>A0A1M7FCB6</accession>
<gene>
    <name evidence="3" type="ORF">SAMN05444159_7456</name>
</gene>
<reference evidence="3 4" key="1">
    <citation type="submission" date="2016-11" db="EMBL/GenBank/DDBJ databases">
        <authorList>
            <person name="Jaros S."/>
            <person name="Januszkiewicz K."/>
            <person name="Wedrychowicz H."/>
        </authorList>
    </citation>
    <scope>NUCLEOTIDE SEQUENCE [LARGE SCALE GENOMIC DNA]</scope>
    <source>
        <strain evidence="3 4">GAS499</strain>
    </source>
</reference>
<dbReference type="EMBL" id="LT670844">
    <property type="protein sequence ID" value="SHM01623.1"/>
    <property type="molecule type" value="Genomic_DNA"/>
</dbReference>
<evidence type="ECO:0000313" key="3">
    <source>
        <dbReference type="EMBL" id="SHM01623.1"/>
    </source>
</evidence>
<evidence type="ECO:0000259" key="2">
    <source>
        <dbReference type="Pfam" id="PF18722"/>
    </source>
</evidence>
<dbReference type="AlphaFoldDB" id="A0A1M7FCB6"/>
<dbReference type="InterPro" id="IPR004518">
    <property type="entry name" value="MazG-like_dom"/>
</dbReference>
<dbReference type="Pfam" id="PF03819">
    <property type="entry name" value="MazG"/>
    <property type="match status" value="1"/>
</dbReference>
<dbReference type="Pfam" id="PF18722">
    <property type="entry name" value="MazG_C"/>
    <property type="match status" value="1"/>
</dbReference>
<evidence type="ECO:0000259" key="1">
    <source>
        <dbReference type="Pfam" id="PF03819"/>
    </source>
</evidence>
<proteinExistence type="predicted"/>
<dbReference type="Proteomes" id="UP000189935">
    <property type="component" value="Chromosome I"/>
</dbReference>
<dbReference type="SUPFAM" id="SSF101386">
    <property type="entry name" value="all-alpha NTP pyrophosphatases"/>
    <property type="match status" value="1"/>
</dbReference>
<sequence length="396" mass="44250">MINSPAGLKLSDYQTEALKADKSPDTSLAFPLLGLFGEAGSLLSVVKKKQRDRAAYLGYAPNVTEELGDVLWYFAIVASRGGIALSDIANNLNRGFSDWQDGGGQELLFRALQSSSSSSSVIRDQPTPEFENTLLELAGEIGAIVSDQQTGRLNGNQAALKGRLVAIMRALVKAADEAGVTLEAAAEGNLRKIFDRWPTNPKYPDPFDKDALKNEQLPREFTIDIFEREVRGQVYVFQQCNGINIGDRLTDNAIEPDDYRFHDAFHYAYGAVLTWSPVMRALLRLKRKSDPLIDEAEDGARALLIEEGIASWIFGQAKRLDFFAGMKSGDLSFDILKTVRQFVAGYEPERCPLWVWEKAILQGFDAFRFLKENRRARLRIDLEQRQLIVGELPHDT</sequence>
<dbReference type="RefSeq" id="WP_079544441.1">
    <property type="nucleotide sequence ID" value="NZ_LT670844.1"/>
</dbReference>
<dbReference type="OrthoDB" id="5953925at2"/>
<dbReference type="GO" id="GO:0016787">
    <property type="term" value="F:hydrolase activity"/>
    <property type="evidence" value="ECO:0007669"/>
    <property type="project" value="UniProtKB-KW"/>
</dbReference>
<keyword evidence="3" id="KW-0378">Hydrolase</keyword>
<name>A0A1M7FCB6_9BRAD</name>
<protein>
    <submittedName>
        <fullName evidence="3">MazG nucleotide pyrophosphohydrolase domain-containing protein</fullName>
    </submittedName>
</protein>
<feature type="domain" description="MazG C-terminal" evidence="2">
    <location>
        <begin position="204"/>
        <end position="389"/>
    </location>
</feature>